<evidence type="ECO:0000256" key="1">
    <source>
        <dbReference type="ARBA" id="ARBA00004752"/>
    </source>
</evidence>
<sequence>MEYVYLAEEAPRGKHTRTRGRRRRENPVSRAAKVAFAGVAAAAVAGSISYGAVSMVGHDTAGSDSAQIDLAAPARTSDERASRSGGNCGRTGTGQARVERYLSTQAARFGQITMDAKQDAADCAVIKKFQAAVALPTATGIADETTAEVADRLYKSTPASCGAETDKTTVCVDLSHQTLWVMRDGSVIFAPVVVRTGGPGLATPTGEYEITEKKVETVSSEYGTKLPYWQRFFEDFGLHATDTSLYTDPDDGSHGCVNLLAGDAKTVYGLTDVGTEVRVFGHRAGT</sequence>
<dbReference type="PANTHER" id="PTHR30582:SF33">
    <property type="entry name" value="EXPORTED PROTEIN"/>
    <property type="match status" value="1"/>
</dbReference>
<evidence type="ECO:0000256" key="4">
    <source>
        <dbReference type="ARBA" id="ARBA00022984"/>
    </source>
</evidence>
<dbReference type="GO" id="GO:0071555">
    <property type="term" value="P:cell wall organization"/>
    <property type="evidence" value="ECO:0007669"/>
    <property type="project" value="UniProtKB-UniRule"/>
</dbReference>
<keyword evidence="8" id="KW-1133">Transmembrane helix</keyword>
<feature type="compositionally biased region" description="Basic residues" evidence="7">
    <location>
        <begin position="13"/>
        <end position="24"/>
    </location>
</feature>
<dbReference type="PANTHER" id="PTHR30582">
    <property type="entry name" value="L,D-TRANSPEPTIDASE"/>
    <property type="match status" value="1"/>
</dbReference>
<keyword evidence="10" id="KW-0449">Lipoprotein</keyword>
<evidence type="ECO:0000256" key="8">
    <source>
        <dbReference type="SAM" id="Phobius"/>
    </source>
</evidence>
<dbReference type="GO" id="GO:0008360">
    <property type="term" value="P:regulation of cell shape"/>
    <property type="evidence" value="ECO:0007669"/>
    <property type="project" value="UniProtKB-UniRule"/>
</dbReference>
<keyword evidence="3 6" id="KW-0133">Cell shape</keyword>
<dbReference type="CDD" id="cd16913">
    <property type="entry name" value="YkuD_like"/>
    <property type="match status" value="1"/>
</dbReference>
<dbReference type="GO" id="GO:0016740">
    <property type="term" value="F:transferase activity"/>
    <property type="evidence" value="ECO:0007669"/>
    <property type="project" value="UniProtKB-KW"/>
</dbReference>
<evidence type="ECO:0000259" key="9">
    <source>
        <dbReference type="PROSITE" id="PS52029"/>
    </source>
</evidence>
<feature type="domain" description="L,D-TPase catalytic" evidence="9">
    <location>
        <begin position="168"/>
        <end position="280"/>
    </location>
</feature>
<keyword evidence="2" id="KW-0808">Transferase</keyword>
<comment type="pathway">
    <text evidence="1 6">Cell wall biogenesis; peptidoglycan biosynthesis.</text>
</comment>
<dbReference type="GO" id="GO:0018104">
    <property type="term" value="P:peptidoglycan-protein cross-linking"/>
    <property type="evidence" value="ECO:0007669"/>
    <property type="project" value="TreeGrafter"/>
</dbReference>
<dbReference type="InterPro" id="IPR005490">
    <property type="entry name" value="LD_TPept_cat_dom"/>
</dbReference>
<proteinExistence type="predicted"/>
<keyword evidence="11" id="KW-1185">Reference proteome</keyword>
<reference evidence="10 11" key="1">
    <citation type="submission" date="2016-11" db="EMBL/GenBank/DDBJ databases">
        <authorList>
            <person name="Jaros S."/>
            <person name="Januszkiewicz K."/>
            <person name="Wedrychowicz H."/>
        </authorList>
    </citation>
    <scope>NUCLEOTIDE SEQUENCE [LARGE SCALE GENOMIC DNA]</scope>
    <source>
        <strain evidence="10 11">DSM 46144</strain>
    </source>
</reference>
<dbReference type="InterPro" id="IPR050979">
    <property type="entry name" value="LD-transpeptidase"/>
</dbReference>
<dbReference type="AlphaFoldDB" id="A0A1M7N247"/>
<dbReference type="Gene3D" id="2.40.440.10">
    <property type="entry name" value="L,D-transpeptidase catalytic domain-like"/>
    <property type="match status" value="1"/>
</dbReference>
<organism evidence="10 11">
    <name type="scientific">Cryptosporangium aurantiacum</name>
    <dbReference type="NCBI Taxonomy" id="134849"/>
    <lineage>
        <taxon>Bacteria</taxon>
        <taxon>Bacillati</taxon>
        <taxon>Actinomycetota</taxon>
        <taxon>Actinomycetes</taxon>
        <taxon>Cryptosporangiales</taxon>
        <taxon>Cryptosporangiaceae</taxon>
        <taxon>Cryptosporangium</taxon>
    </lineage>
</organism>
<dbReference type="OrthoDB" id="8887048at2"/>
<dbReference type="EMBL" id="FRCS01000002">
    <property type="protein sequence ID" value="SHM97410.1"/>
    <property type="molecule type" value="Genomic_DNA"/>
</dbReference>
<dbReference type="STRING" id="134849.SAMN05443668_102375"/>
<dbReference type="Pfam" id="PF03734">
    <property type="entry name" value="YkuD"/>
    <property type="match status" value="1"/>
</dbReference>
<keyword evidence="8" id="KW-0472">Membrane</keyword>
<keyword evidence="4 6" id="KW-0573">Peptidoglycan synthesis</keyword>
<dbReference type="PROSITE" id="PS52029">
    <property type="entry name" value="LD_TPASE"/>
    <property type="match status" value="1"/>
</dbReference>
<keyword evidence="8" id="KW-0812">Transmembrane</keyword>
<feature type="region of interest" description="Disordered" evidence="7">
    <location>
        <begin position="73"/>
        <end position="94"/>
    </location>
</feature>
<name>A0A1M7N247_9ACTN</name>
<protein>
    <submittedName>
        <fullName evidence="10">Lipoprotein-anchoring transpeptidase ErfK/SrfK</fullName>
    </submittedName>
</protein>
<dbReference type="UniPathway" id="UPA00219"/>
<dbReference type="SUPFAM" id="SSF141523">
    <property type="entry name" value="L,D-transpeptidase catalytic domain-like"/>
    <property type="match status" value="1"/>
</dbReference>
<evidence type="ECO:0000313" key="10">
    <source>
        <dbReference type="EMBL" id="SHM97410.1"/>
    </source>
</evidence>
<evidence type="ECO:0000256" key="7">
    <source>
        <dbReference type="SAM" id="MobiDB-lite"/>
    </source>
</evidence>
<dbReference type="GO" id="GO:0005576">
    <property type="term" value="C:extracellular region"/>
    <property type="evidence" value="ECO:0007669"/>
    <property type="project" value="TreeGrafter"/>
</dbReference>
<dbReference type="Proteomes" id="UP000184440">
    <property type="component" value="Unassembled WGS sequence"/>
</dbReference>
<feature type="region of interest" description="Disordered" evidence="7">
    <location>
        <begin position="1"/>
        <end position="26"/>
    </location>
</feature>
<dbReference type="GO" id="GO:0071972">
    <property type="term" value="F:peptidoglycan L,D-transpeptidase activity"/>
    <property type="evidence" value="ECO:0007669"/>
    <property type="project" value="TreeGrafter"/>
</dbReference>
<evidence type="ECO:0000256" key="6">
    <source>
        <dbReference type="PROSITE-ProRule" id="PRU01373"/>
    </source>
</evidence>
<evidence type="ECO:0000313" key="11">
    <source>
        <dbReference type="Proteomes" id="UP000184440"/>
    </source>
</evidence>
<keyword evidence="5 6" id="KW-0961">Cell wall biogenesis/degradation</keyword>
<accession>A0A1M7N247</accession>
<dbReference type="InterPro" id="IPR038063">
    <property type="entry name" value="Transpep_catalytic_dom"/>
</dbReference>
<evidence type="ECO:0000256" key="5">
    <source>
        <dbReference type="ARBA" id="ARBA00023316"/>
    </source>
</evidence>
<feature type="active site" description="Proton donor/acceptor" evidence="6">
    <location>
        <position position="239"/>
    </location>
</feature>
<evidence type="ECO:0000256" key="3">
    <source>
        <dbReference type="ARBA" id="ARBA00022960"/>
    </source>
</evidence>
<feature type="transmembrane region" description="Helical" evidence="8">
    <location>
        <begin position="31"/>
        <end position="53"/>
    </location>
</feature>
<dbReference type="RefSeq" id="WP_084740533.1">
    <property type="nucleotide sequence ID" value="NZ_FRCS01000002.1"/>
</dbReference>
<feature type="active site" description="Nucleophile" evidence="6">
    <location>
        <position position="256"/>
    </location>
</feature>
<gene>
    <name evidence="10" type="ORF">SAMN05443668_102375</name>
</gene>
<evidence type="ECO:0000256" key="2">
    <source>
        <dbReference type="ARBA" id="ARBA00022679"/>
    </source>
</evidence>